<dbReference type="Proteomes" id="UP000008068">
    <property type="component" value="Unassembled WGS sequence"/>
</dbReference>
<dbReference type="EMBL" id="GL379968">
    <property type="protein sequence ID" value="EGT39358.1"/>
    <property type="molecule type" value="Genomic_DNA"/>
</dbReference>
<dbReference type="AlphaFoldDB" id="G0NX30"/>
<evidence type="ECO:0000313" key="3">
    <source>
        <dbReference type="Proteomes" id="UP000008068"/>
    </source>
</evidence>
<reference evidence="3" key="1">
    <citation type="submission" date="2011-07" db="EMBL/GenBank/DDBJ databases">
        <authorList>
            <consortium name="Caenorhabditis brenneri Sequencing and Analysis Consortium"/>
            <person name="Wilson R.K."/>
        </authorList>
    </citation>
    <scope>NUCLEOTIDE SEQUENCE [LARGE SCALE GENOMIC DNA]</scope>
    <source>
        <strain evidence="3">PB2801</strain>
    </source>
</reference>
<gene>
    <name evidence="2" type="ORF">CAEBREN_01891</name>
</gene>
<sequence length="334" mass="38775">MALPLFKLPMLVIKLILETMGFIEMFLLCNVSSKTNRIFKNLVTIRNHEMLLFLRNNCFVFDFRTQANHTPVSEIHLKPRRNQSGDLMSLNVGNNDVAWELLSVGGRITLVIYSDTSMYDGEVLYRVLFELFERPVQQVSINLNDVAVATFRCWITWNNELFYDTPLLHILGKCSFSNYIWILENVRTRHRLYFAVEPTEYPSNPETVEIFAGGVEAIAILHGRWINIEQLNLLKIQDTTIQEVPLTDIQINRFLRNWRDSGVASNWKKLNIHFNRAANLDIVLEGIDVTDEDEIRPTGVIHQWSFNTGNGEKCTVCYARYNFLLFGFEFRVGN</sequence>
<dbReference type="FunCoup" id="G0NX30">
    <property type="interactions" value="1876"/>
</dbReference>
<dbReference type="HOGENOM" id="CLU_070667_0_0_1"/>
<dbReference type="InParanoid" id="G0NX30"/>
<name>G0NX30_CAEBE</name>
<accession>G0NX30</accession>
<proteinExistence type="predicted"/>
<feature type="domain" description="F-box" evidence="1">
    <location>
        <begin position="2"/>
        <end position="48"/>
    </location>
</feature>
<dbReference type="PANTHER" id="PTHR21503:SF8">
    <property type="entry name" value="F-BOX ASSOCIATED DOMAIN-CONTAINING PROTEIN-RELATED"/>
    <property type="match status" value="1"/>
</dbReference>
<organism evidence="3">
    <name type="scientific">Caenorhabditis brenneri</name>
    <name type="common">Nematode worm</name>
    <dbReference type="NCBI Taxonomy" id="135651"/>
    <lineage>
        <taxon>Eukaryota</taxon>
        <taxon>Metazoa</taxon>
        <taxon>Ecdysozoa</taxon>
        <taxon>Nematoda</taxon>
        <taxon>Chromadorea</taxon>
        <taxon>Rhabditida</taxon>
        <taxon>Rhabditina</taxon>
        <taxon>Rhabditomorpha</taxon>
        <taxon>Rhabditoidea</taxon>
        <taxon>Rhabditidae</taxon>
        <taxon>Peloderinae</taxon>
        <taxon>Caenorhabditis</taxon>
    </lineage>
</organism>
<protein>
    <recommendedName>
        <fullName evidence="1">F-box domain-containing protein</fullName>
    </recommendedName>
</protein>
<evidence type="ECO:0000313" key="2">
    <source>
        <dbReference type="EMBL" id="EGT39358.1"/>
    </source>
</evidence>
<keyword evidence="3" id="KW-1185">Reference proteome</keyword>
<evidence type="ECO:0000259" key="1">
    <source>
        <dbReference type="PROSITE" id="PS50181"/>
    </source>
</evidence>
<dbReference type="InterPro" id="IPR001810">
    <property type="entry name" value="F-box_dom"/>
</dbReference>
<dbReference type="PANTHER" id="PTHR21503">
    <property type="entry name" value="F-BOX-CONTAINING HYPOTHETICAL PROTEIN C.ELEGANS"/>
    <property type="match status" value="1"/>
</dbReference>
<dbReference type="PROSITE" id="PS50181">
    <property type="entry name" value="FBOX"/>
    <property type="match status" value="1"/>
</dbReference>